<evidence type="ECO:0000256" key="2">
    <source>
        <dbReference type="ARBA" id="ARBA00022741"/>
    </source>
</evidence>
<dbReference type="Pfam" id="PF19302">
    <property type="entry name" value="DUF5915"/>
    <property type="match status" value="1"/>
</dbReference>
<dbReference type="InterPro" id="IPR009080">
    <property type="entry name" value="tRNAsynth_Ia_anticodon-bd"/>
</dbReference>
<proteinExistence type="inferred from homology"/>
<name>A0ABV2B0J3_9GAMM</name>
<dbReference type="Gene3D" id="1.10.730.10">
    <property type="entry name" value="Isoleucyl-tRNA Synthetase, Domain 1"/>
    <property type="match status" value="1"/>
</dbReference>
<comment type="subunit">
    <text evidence="8">Monomer.</text>
</comment>
<dbReference type="Pfam" id="PF00133">
    <property type="entry name" value="tRNA-synt_1"/>
    <property type="match status" value="1"/>
</dbReference>
<dbReference type="InterPro" id="IPR009008">
    <property type="entry name" value="Val/Leu/Ile-tRNA-synth_edit"/>
</dbReference>
<comment type="function">
    <text evidence="6 8">Catalyzes the attachment of isoleucine to tRNA(Ile). As IleRS can inadvertently accommodate and process structurally similar amino acids such as valine, to avoid such errors it has two additional distinct tRNA(Ile)-dependent editing activities. One activity is designated as 'pretransfer' editing and involves the hydrolysis of activated Val-AMP. The other activity is designated 'posttransfer' editing and involves deacylation of mischarged Val-tRNA(Ile).</text>
</comment>
<feature type="domain" description="Aminoacyl-tRNA synthetase class Ia" evidence="9">
    <location>
        <begin position="19"/>
        <end position="631"/>
    </location>
</feature>
<sequence length="1066" mass="118795">MTGFAEHKPLNLPALDAEIREWWEQTNVFEASTEARADAPVFTFYEGPPTANGRPGIHHVLGRTIKDAFCRYKTMRGYRVDRKAGWDTHGLPVEIEVEKELGLQSREDIENYGIAEYNAACRESVLRYKNQWDELTRRIGYWVDLDAPYVTFSNEYIESVWWLLKQLHEQGLLYKGHKIHWYSPGSGTVLSSHEVSLGYKEVQDPSITVKFFLEDEPDVAILAWTTTPWTMPSNVAVAVGPNIEYAKARAEDGSVYIVAKDCVTATLGEDAEILETFGADALIGKRYKPPYDCFADDPEAENAWRVIAADFITTDDGTGIAHEAPAFGADDFTVTAAEGMPVFNPVERNGHFRADFPLVGGLWFKDADKPIARDLKDRGLLFSQQVTVHNYPHDWRKGTPLMNYPVESWFVATQQHKDKLVEYNDRIDWHPPHVGTGRFGDWLANNVDWALSRHRYWGTPLPIWVNDRDENDIVVIGSIDELREYAGDQVAADDTLDLHKPQVDAITWPAKDGGTMRRVPEIIDVWFDSGAMPFAQWHYPFENKEAFEANFPADFICEGVDQTRGWFYSLHAIGTLIKDSPAYKNVIVNGLLLDANGEKMSKSKGNTVDPFEALDSHGADVIRWYMLASSQPWDNTKYAERGLRDTRTKVFGTLENVYSFFATYANIDGFSADTPAPAVADRPELDRWILSRLQSTSAEATAALDEYNPTRAARAVERFIDALSNWYIRRSRARFWAGARADSTAEAGGEASDEAVADKRAAYHTTLTCLRDVAAMMAPIAPFFSDWLYSHVSEQTGVRASVHLADFPAADAELVDADLERRMALARAIVGNTLALRNEASINVRQPLGRILVVEEPGVARADVEAVAAIVRDEVNIDAIEFVAGEGDLVKRSAKPNFKTLGKRLGKQMKTVAAAVAQLGDADIAAYMRDNAITVTADGEPIELGEGDLLVSAEGVEGWLVGREDGVTVALDSTLTDSLRERGLAREVINRVQRLRKQAEFHVADRIRVQYRADNDLAKAIEAHGTMMARETLAEAYAPDAEPTGDVEQAFEIDGANITLALTRLS</sequence>
<dbReference type="PANTHER" id="PTHR42780:SF1">
    <property type="entry name" value="ISOLEUCINE--TRNA LIGASE, CYTOPLASMIC"/>
    <property type="match status" value="1"/>
</dbReference>
<evidence type="ECO:0000313" key="11">
    <source>
        <dbReference type="EMBL" id="MES1929085.1"/>
    </source>
</evidence>
<dbReference type="CDD" id="cd00818">
    <property type="entry name" value="IleRS_core"/>
    <property type="match status" value="1"/>
</dbReference>
<keyword evidence="4 8" id="KW-0648">Protein biosynthesis</keyword>
<evidence type="ECO:0000256" key="1">
    <source>
        <dbReference type="ARBA" id="ARBA00022598"/>
    </source>
</evidence>
<keyword evidence="2 8" id="KW-0547">Nucleotide-binding</keyword>
<dbReference type="Pfam" id="PF08264">
    <property type="entry name" value="Anticodon_1"/>
    <property type="match status" value="1"/>
</dbReference>
<feature type="short sequence motif" description="'HIGH' region" evidence="8">
    <location>
        <begin position="49"/>
        <end position="59"/>
    </location>
</feature>
<evidence type="ECO:0000313" key="12">
    <source>
        <dbReference type="Proteomes" id="UP001460888"/>
    </source>
</evidence>
<dbReference type="InterPro" id="IPR023586">
    <property type="entry name" value="Ile-tRNA-ligase_type2"/>
</dbReference>
<keyword evidence="1 8" id="KW-0436">Ligase</keyword>
<evidence type="ECO:0000259" key="9">
    <source>
        <dbReference type="Pfam" id="PF00133"/>
    </source>
</evidence>
<dbReference type="InterPro" id="IPR014729">
    <property type="entry name" value="Rossmann-like_a/b/a_fold"/>
</dbReference>
<feature type="short sequence motif" description="'KMSKS' region" evidence="8">
    <location>
        <begin position="599"/>
        <end position="603"/>
    </location>
</feature>
<comment type="caution">
    <text evidence="11">The sequence shown here is derived from an EMBL/GenBank/DDBJ whole genome shotgun (WGS) entry which is preliminary data.</text>
</comment>
<keyword evidence="12" id="KW-1185">Reference proteome</keyword>
<dbReference type="EMBL" id="APND01000002">
    <property type="protein sequence ID" value="MES1929085.1"/>
    <property type="molecule type" value="Genomic_DNA"/>
</dbReference>
<dbReference type="RefSeq" id="WP_353110581.1">
    <property type="nucleotide sequence ID" value="NZ_APND01000002.1"/>
</dbReference>
<evidence type="ECO:0000259" key="10">
    <source>
        <dbReference type="Pfam" id="PF08264"/>
    </source>
</evidence>
<evidence type="ECO:0000256" key="5">
    <source>
        <dbReference type="ARBA" id="ARBA00023146"/>
    </source>
</evidence>
<keyword evidence="3 8" id="KW-0067">ATP-binding</keyword>
<gene>
    <name evidence="8" type="primary">ileS</name>
    <name evidence="11" type="ORF">SADO_07512</name>
</gene>
<dbReference type="PRINTS" id="PR00984">
    <property type="entry name" value="TRNASYNTHILE"/>
</dbReference>
<evidence type="ECO:0000256" key="6">
    <source>
        <dbReference type="ARBA" id="ARBA00025217"/>
    </source>
</evidence>
<dbReference type="Gene3D" id="3.40.50.620">
    <property type="entry name" value="HUPs"/>
    <property type="match status" value="2"/>
</dbReference>
<feature type="binding site" evidence="8">
    <location>
        <position position="602"/>
    </location>
    <ligand>
        <name>ATP</name>
        <dbReference type="ChEBI" id="CHEBI:30616"/>
    </ligand>
</feature>
<comment type="similarity">
    <text evidence="8">Belongs to the class-I aminoacyl-tRNA synthetase family. IleS type 2 subfamily.</text>
</comment>
<dbReference type="SUPFAM" id="SSF52374">
    <property type="entry name" value="Nucleotidylyl transferase"/>
    <property type="match status" value="1"/>
</dbReference>
<feature type="domain" description="Methionyl/Valyl/Leucyl/Isoleucyl-tRNA synthetase anticodon-binding" evidence="10">
    <location>
        <begin position="686"/>
        <end position="848"/>
    </location>
</feature>
<dbReference type="InterPro" id="IPR002301">
    <property type="entry name" value="Ile-tRNA-ligase"/>
</dbReference>
<organism evidence="11 12">
    <name type="scientific">Salinisphaera dokdonensis CL-ES53</name>
    <dbReference type="NCBI Taxonomy" id="1304272"/>
    <lineage>
        <taxon>Bacteria</taxon>
        <taxon>Pseudomonadati</taxon>
        <taxon>Pseudomonadota</taxon>
        <taxon>Gammaproteobacteria</taxon>
        <taxon>Salinisphaerales</taxon>
        <taxon>Salinisphaeraceae</taxon>
        <taxon>Salinisphaera</taxon>
    </lineage>
</organism>
<reference evidence="11 12" key="1">
    <citation type="submission" date="2013-03" db="EMBL/GenBank/DDBJ databases">
        <title>Salinisphaera dokdonensis CL-ES53 Genome Sequencing.</title>
        <authorList>
            <person name="Li C."/>
            <person name="Lai Q."/>
            <person name="Shao Z."/>
        </authorList>
    </citation>
    <scope>NUCLEOTIDE SEQUENCE [LARGE SCALE GENOMIC DNA]</scope>
    <source>
        <strain evidence="11 12">CL-ES53</strain>
    </source>
</reference>
<keyword evidence="8" id="KW-0963">Cytoplasm</keyword>
<dbReference type="NCBIfam" id="TIGR00392">
    <property type="entry name" value="ileS"/>
    <property type="match status" value="1"/>
</dbReference>
<dbReference type="Gene3D" id="3.90.740.10">
    <property type="entry name" value="Valyl/Leucyl/Isoleucyl-tRNA synthetase, editing domain"/>
    <property type="match status" value="1"/>
</dbReference>
<keyword evidence="8" id="KW-0862">Zinc</keyword>
<comment type="subcellular location">
    <subcellularLocation>
        <location evidence="8">Cytoplasm</location>
    </subcellularLocation>
</comment>
<protein>
    <recommendedName>
        <fullName evidence="8">Isoleucine--tRNA ligase</fullName>
        <ecNumber evidence="8">6.1.1.5</ecNumber>
    </recommendedName>
    <alternativeName>
        <fullName evidence="8">Isoleucyl-tRNA synthetase</fullName>
        <shortName evidence="8">IleRS</shortName>
    </alternativeName>
</protein>
<accession>A0ABV2B0J3</accession>
<evidence type="ECO:0000256" key="3">
    <source>
        <dbReference type="ARBA" id="ARBA00022840"/>
    </source>
</evidence>
<dbReference type="CDD" id="cd07961">
    <property type="entry name" value="Anticodon_Ia_Ile_ABEc"/>
    <property type="match status" value="1"/>
</dbReference>
<dbReference type="InterPro" id="IPR013155">
    <property type="entry name" value="M/V/L/I-tRNA-synth_anticd-bd"/>
</dbReference>
<comment type="domain">
    <text evidence="8">IleRS has two distinct active sites: one for aminoacylation and one for editing. The misactivated valine is translocated from the active site to the editing site, which sterically excludes the correctly activated isoleucine. The single editing site contains two valyl binding pockets, one specific for each substrate (Val-AMP or Val-tRNA(Ile)).</text>
</comment>
<evidence type="ECO:0000256" key="8">
    <source>
        <dbReference type="HAMAP-Rule" id="MF_02003"/>
    </source>
</evidence>
<dbReference type="PANTHER" id="PTHR42780">
    <property type="entry name" value="SOLEUCYL-TRNA SYNTHETASE"/>
    <property type="match status" value="1"/>
</dbReference>
<dbReference type="InterPro" id="IPR033709">
    <property type="entry name" value="Anticodon_Ile_ABEc"/>
</dbReference>
<keyword evidence="5 8" id="KW-0030">Aminoacyl-tRNA synthetase</keyword>
<evidence type="ECO:0000256" key="7">
    <source>
        <dbReference type="ARBA" id="ARBA00048359"/>
    </source>
</evidence>
<comment type="cofactor">
    <cofactor evidence="8">
        <name>Zn(2+)</name>
        <dbReference type="ChEBI" id="CHEBI:29105"/>
    </cofactor>
</comment>
<dbReference type="Proteomes" id="UP001460888">
    <property type="component" value="Unassembled WGS sequence"/>
</dbReference>
<dbReference type="SUPFAM" id="SSF47323">
    <property type="entry name" value="Anticodon-binding domain of a subclass of class I aminoacyl-tRNA synthetases"/>
    <property type="match status" value="1"/>
</dbReference>
<dbReference type="HAMAP" id="MF_02003">
    <property type="entry name" value="Ile_tRNA_synth_type2"/>
    <property type="match status" value="1"/>
</dbReference>
<evidence type="ECO:0000256" key="4">
    <source>
        <dbReference type="ARBA" id="ARBA00022917"/>
    </source>
</evidence>
<dbReference type="EC" id="6.1.1.5" evidence="8"/>
<dbReference type="InterPro" id="IPR002300">
    <property type="entry name" value="aa-tRNA-synth_Ia"/>
</dbReference>
<dbReference type="SUPFAM" id="SSF50677">
    <property type="entry name" value="ValRS/IleRS/LeuRS editing domain"/>
    <property type="match status" value="1"/>
</dbReference>
<comment type="catalytic activity">
    <reaction evidence="7 8">
        <text>tRNA(Ile) + L-isoleucine + ATP = L-isoleucyl-tRNA(Ile) + AMP + diphosphate</text>
        <dbReference type="Rhea" id="RHEA:11060"/>
        <dbReference type="Rhea" id="RHEA-COMP:9666"/>
        <dbReference type="Rhea" id="RHEA-COMP:9695"/>
        <dbReference type="ChEBI" id="CHEBI:30616"/>
        <dbReference type="ChEBI" id="CHEBI:33019"/>
        <dbReference type="ChEBI" id="CHEBI:58045"/>
        <dbReference type="ChEBI" id="CHEBI:78442"/>
        <dbReference type="ChEBI" id="CHEBI:78528"/>
        <dbReference type="ChEBI" id="CHEBI:456215"/>
        <dbReference type="EC" id="6.1.1.5"/>
    </reaction>
</comment>
<keyword evidence="8" id="KW-0479">Metal-binding</keyword>